<evidence type="ECO:0000259" key="2">
    <source>
        <dbReference type="PROSITE" id="PS50213"/>
    </source>
</evidence>
<dbReference type="RefSeq" id="WP_165614870.1">
    <property type="nucleotide sequence ID" value="NZ_FQWL01000002.1"/>
</dbReference>
<feature type="signal peptide" evidence="1">
    <location>
        <begin position="1"/>
        <end position="25"/>
    </location>
</feature>
<dbReference type="PANTHER" id="PTHR10900">
    <property type="entry name" value="PERIOSTIN-RELATED"/>
    <property type="match status" value="1"/>
</dbReference>
<feature type="domain" description="FAS1" evidence="2">
    <location>
        <begin position="499"/>
        <end position="651"/>
    </location>
</feature>
<keyword evidence="1" id="KW-0732">Signal</keyword>
<feature type="domain" description="FAS1" evidence="2">
    <location>
        <begin position="347"/>
        <end position="497"/>
    </location>
</feature>
<dbReference type="SMART" id="SM00554">
    <property type="entry name" value="FAS1"/>
    <property type="match status" value="4"/>
</dbReference>
<dbReference type="PROSITE" id="PS50213">
    <property type="entry name" value="FAS1"/>
    <property type="match status" value="4"/>
</dbReference>
<dbReference type="InterPro" id="IPR050904">
    <property type="entry name" value="Adhesion/Biosynth-related"/>
</dbReference>
<organism evidence="3 4">
    <name type="scientific">Flagellimonas flava</name>
    <dbReference type="NCBI Taxonomy" id="570519"/>
    <lineage>
        <taxon>Bacteria</taxon>
        <taxon>Pseudomonadati</taxon>
        <taxon>Bacteroidota</taxon>
        <taxon>Flavobacteriia</taxon>
        <taxon>Flavobacteriales</taxon>
        <taxon>Flavobacteriaceae</taxon>
        <taxon>Flagellimonas</taxon>
    </lineage>
</organism>
<dbReference type="PROSITE" id="PS51257">
    <property type="entry name" value="PROKAR_LIPOPROTEIN"/>
    <property type="match status" value="1"/>
</dbReference>
<dbReference type="EMBL" id="FQWL01000002">
    <property type="protein sequence ID" value="SHG45876.1"/>
    <property type="molecule type" value="Genomic_DNA"/>
</dbReference>
<feature type="domain" description="FAS1" evidence="2">
    <location>
        <begin position="38"/>
        <end position="189"/>
    </location>
</feature>
<dbReference type="SUPFAM" id="SSF82153">
    <property type="entry name" value="FAS1 domain"/>
    <property type="match status" value="4"/>
</dbReference>
<accession>A0A1M5JZ95</accession>
<dbReference type="AlphaFoldDB" id="A0A1M5JZ95"/>
<proteinExistence type="predicted"/>
<gene>
    <name evidence="3" type="ORF">SAMN04488116_1301</name>
</gene>
<feature type="chain" id="PRO_5012409357" evidence="1">
    <location>
        <begin position="26"/>
        <end position="654"/>
    </location>
</feature>
<dbReference type="PANTHER" id="PTHR10900:SF77">
    <property type="entry name" value="FI19380P1"/>
    <property type="match status" value="1"/>
</dbReference>
<evidence type="ECO:0000313" key="4">
    <source>
        <dbReference type="Proteomes" id="UP000184532"/>
    </source>
</evidence>
<dbReference type="GO" id="GO:0005615">
    <property type="term" value="C:extracellular space"/>
    <property type="evidence" value="ECO:0007669"/>
    <property type="project" value="TreeGrafter"/>
</dbReference>
<protein>
    <submittedName>
        <fullName evidence="3">Uncaracterized surface protein containing fasciclin (FAS1) repeats</fullName>
    </submittedName>
</protein>
<reference evidence="4" key="1">
    <citation type="submission" date="2016-11" db="EMBL/GenBank/DDBJ databases">
        <authorList>
            <person name="Varghese N."/>
            <person name="Submissions S."/>
        </authorList>
    </citation>
    <scope>NUCLEOTIDE SEQUENCE [LARGE SCALE GENOMIC DNA]</scope>
    <source>
        <strain evidence="4">DSM 22638</strain>
    </source>
</reference>
<evidence type="ECO:0000313" key="3">
    <source>
        <dbReference type="EMBL" id="SHG45876.1"/>
    </source>
</evidence>
<name>A0A1M5JZ95_9FLAO</name>
<dbReference type="Proteomes" id="UP000184532">
    <property type="component" value="Unassembled WGS sequence"/>
</dbReference>
<dbReference type="STRING" id="570519.SAMN04488116_1301"/>
<dbReference type="InterPro" id="IPR000782">
    <property type="entry name" value="FAS1_domain"/>
</dbReference>
<dbReference type="Pfam" id="PF02469">
    <property type="entry name" value="Fasciclin"/>
    <property type="match status" value="4"/>
</dbReference>
<evidence type="ECO:0000256" key="1">
    <source>
        <dbReference type="SAM" id="SignalP"/>
    </source>
</evidence>
<keyword evidence="4" id="KW-1185">Reference proteome</keyword>
<dbReference type="Gene3D" id="2.30.180.10">
    <property type="entry name" value="FAS1 domain"/>
    <property type="match status" value="4"/>
</dbReference>
<sequence length="654" mass="71163">MKAIRNSTKLFWLVLLAVLAGSCGKDDAPKTEPEPEAILTVYGVISQETELSILTEALEKLPFLRNQLDDGTGFGASKNGYTVFAPNNDAFASFLLENGYDGIAAIDAENQADIDFLTSYVRNHILIEKLDEANLEAEEIGFLVTHTTQGINLFFNALESPITLNGSSKITNTNLQATNGIVHIVDAVIPLPTLATFIAVHPDFEHMEEAIELLEPEDSEVKDALTDAAEFTLFVPTNAAFESFFEEVELDMLEDLGPHILKYFVESHAIPNNIVDASEIESTIGNSTVNTMNIALTTGKENDVLTLTDTQGRLAHIVMEDVKTSNGIIHVIDSVILGLGEPSPEPEPTLYEIISQNPDMTTFKAALEKLPSLRDVLNDDSNVATLADNFTVFVPSDIAFDAFLLESGFDGIEAIDMENPDHVDFLVTYVYNQIALESWPRAILEIEGVGFLSTNTLEKIQMLFNTAGGEMVLNGAATVISGTSAKNGMVYLVDNVIPLPTVATFIGAHPDFQTMQQALEIAESELGSNIKNDMEVVPSYTTFVPTDTAFNDLLDEINANGGLEIETIEELAPNIVEDIIETHVIPFNLVDASDIENASGGTINTLTDELQVDVLEGGVIRLTDPQNRVANIIWTEIRASNGFIHAIDRVLLGN</sequence>
<dbReference type="InterPro" id="IPR036378">
    <property type="entry name" value="FAS1_dom_sf"/>
</dbReference>
<feature type="domain" description="FAS1" evidence="2">
    <location>
        <begin position="191"/>
        <end position="336"/>
    </location>
</feature>